<dbReference type="AlphaFoldDB" id="A0AAU9IVF8"/>
<dbReference type="Proteomes" id="UP001162131">
    <property type="component" value="Unassembled WGS sequence"/>
</dbReference>
<feature type="region of interest" description="Disordered" evidence="1">
    <location>
        <begin position="1"/>
        <end position="37"/>
    </location>
</feature>
<protein>
    <submittedName>
        <fullName evidence="2">Uncharacterized protein</fullName>
    </submittedName>
</protein>
<accession>A0AAU9IVF8</accession>
<name>A0AAU9IVF8_9CILI</name>
<evidence type="ECO:0000313" key="3">
    <source>
        <dbReference type="Proteomes" id="UP001162131"/>
    </source>
</evidence>
<keyword evidence="3" id="KW-1185">Reference proteome</keyword>
<organism evidence="2 3">
    <name type="scientific">Blepharisma stoltei</name>
    <dbReference type="NCBI Taxonomy" id="1481888"/>
    <lineage>
        <taxon>Eukaryota</taxon>
        <taxon>Sar</taxon>
        <taxon>Alveolata</taxon>
        <taxon>Ciliophora</taxon>
        <taxon>Postciliodesmatophora</taxon>
        <taxon>Heterotrichea</taxon>
        <taxon>Heterotrichida</taxon>
        <taxon>Blepharismidae</taxon>
        <taxon>Blepharisma</taxon>
    </lineage>
</organism>
<reference evidence="2" key="1">
    <citation type="submission" date="2021-09" db="EMBL/GenBank/DDBJ databases">
        <authorList>
            <consortium name="AG Swart"/>
            <person name="Singh M."/>
            <person name="Singh A."/>
            <person name="Seah K."/>
            <person name="Emmerich C."/>
        </authorList>
    </citation>
    <scope>NUCLEOTIDE SEQUENCE</scope>
    <source>
        <strain evidence="2">ATCC30299</strain>
    </source>
</reference>
<proteinExistence type="predicted"/>
<evidence type="ECO:0000313" key="2">
    <source>
        <dbReference type="EMBL" id="CAG9317643.1"/>
    </source>
</evidence>
<dbReference type="EMBL" id="CAJZBQ010000018">
    <property type="protein sequence ID" value="CAG9317643.1"/>
    <property type="molecule type" value="Genomic_DNA"/>
</dbReference>
<evidence type="ECO:0000256" key="1">
    <source>
        <dbReference type="SAM" id="MobiDB-lite"/>
    </source>
</evidence>
<sequence>MGSSPSCFPNRHQRPSFRCSRRLQRSDTNSSPGRRDMDRFKILSSALNGCKIHTNWKRELVNWANC</sequence>
<comment type="caution">
    <text evidence="2">The sequence shown here is derived from an EMBL/GenBank/DDBJ whole genome shotgun (WGS) entry which is preliminary data.</text>
</comment>
<feature type="compositionally biased region" description="Basic residues" evidence="1">
    <location>
        <begin position="11"/>
        <end position="23"/>
    </location>
</feature>
<gene>
    <name evidence="2" type="ORF">BSTOLATCC_MIC18886</name>
</gene>